<sequence>MDDVKILLSALFHDLGKVLERTKEYYTKELPERFAKVEYAHPKFSAFLLETLGKEKSELSNFLKEHLTEEVIDLVLFHHSPQNDYGQIIQIADWLASSEREENQSQKEHYVNVVLSGPFKKVDENAKDIKYPLTTLENIFPSSGDVKASDESYKRLVNSLLKLFPKVDNIDQLLTLFEFYLSQVPAQTTGYEPDISIYDHSRITAGLAHALYKDYKNNLLNKNDLNKIKDLLRDRKKIDTAGEEIFNRKLFTFIVGDISGIQSFLFNVSSERAGRMLKGKSVFIDLLSRYSAKFILDSTGFTRVNTLYLGGGNFELLLSYIPEDELTRLRNHIIETLWKFVGDDLYLGIEWDYLSINDLLNFINKREEVMLKANQRKKKRYSTLENFYDLIFVPKSEDIKEGEYCTICGKKKVEDASSQDRWCKTCKSFVELTGKLRNASFLVEERVNIPSSKDPETWDEFFEKLGYRIDFVNNFSRLGQTSKKIYQLEDVHIKDGFIPDGFLLGSFKIIESNFEEIAERNIVGDYGDKKLAYLKMDADNMGEIFKKLGDKEKKREGLALTRYGILSRRMELFFGKGVLDLIKDKREKGYLYPVFVGGDDLFIIGTYNEINNLVREIREKYSEYTGSQEIFTISTGMGYFPDNFPLIRGARIVEEFLEKAKNFVYPEEEKPKKNKICVDGEVLSYREYEEALDIANELTKRILGNKEEKQKSEEGKSKGQTSRAVITKIERSIKGFNPLLEQSLNRKISPPAVWRFLYYLRDYKDLGERLVNILLKNLLGEGEKIRNPRLILVATKIARMKTRKLEGGKSK</sequence>
<dbReference type="PANTHER" id="PTHR36528">
    <property type="entry name" value="CRISPR SYSTEM SINGLE-STRAND-SPECIFIC DEOXYRIBONUCLEASE CAS10/CSM1 (SUBTYPE III-A)"/>
    <property type="match status" value="1"/>
</dbReference>
<keyword evidence="6" id="KW-0547">Nucleotide-binding</keyword>
<dbReference type="InterPro" id="IPR000160">
    <property type="entry name" value="GGDEF_dom"/>
</dbReference>
<dbReference type="InterPro" id="IPR054767">
    <property type="entry name" value="Cas10-Cmr2_palm2"/>
</dbReference>
<dbReference type="GO" id="GO:0051607">
    <property type="term" value="P:defense response to virus"/>
    <property type="evidence" value="ECO:0007669"/>
    <property type="project" value="UniProtKB-KW"/>
</dbReference>
<comment type="similarity">
    <text evidence="2">Belongs to the CRISPR-associated Cas10/Csm1 family.</text>
</comment>
<evidence type="ECO:0000256" key="10">
    <source>
        <dbReference type="ARBA" id="ARBA00022840"/>
    </source>
</evidence>
<accession>A0A7C4JTG1</accession>
<dbReference type="SUPFAM" id="SSF109604">
    <property type="entry name" value="HD-domain/PDEase-like"/>
    <property type="match status" value="1"/>
</dbReference>
<dbReference type="InterPro" id="IPR043128">
    <property type="entry name" value="Rev_trsase/Diguanyl_cyclase"/>
</dbReference>
<dbReference type="GO" id="GO:0004527">
    <property type="term" value="F:exonuclease activity"/>
    <property type="evidence" value="ECO:0007669"/>
    <property type="project" value="UniProtKB-KW"/>
</dbReference>
<dbReference type="PANTHER" id="PTHR36528:SF1">
    <property type="entry name" value="CRISPR SYSTEM SINGLE-STRAND-SPECIFIC DEOXYRIBONUCLEASE CAS10_CSM1 (SUBTYPE III-A)"/>
    <property type="match status" value="1"/>
</dbReference>
<name>A0A7C4JTG1_9BACT</name>
<proteinExistence type="inferred from homology"/>
<evidence type="ECO:0000256" key="11">
    <source>
        <dbReference type="ARBA" id="ARBA00023118"/>
    </source>
</evidence>
<dbReference type="InterPro" id="IPR041062">
    <property type="entry name" value="Csm1_B"/>
</dbReference>
<gene>
    <name evidence="14" type="primary">cas10</name>
    <name evidence="14" type="ORF">ENT66_06810</name>
</gene>
<keyword evidence="11" id="KW-0051">Antiviral defense</keyword>
<evidence type="ECO:0000256" key="7">
    <source>
        <dbReference type="ARBA" id="ARBA00022759"/>
    </source>
</evidence>
<evidence type="ECO:0000256" key="1">
    <source>
        <dbReference type="ARBA" id="ARBA00001968"/>
    </source>
</evidence>
<evidence type="ECO:0000256" key="5">
    <source>
        <dbReference type="ARBA" id="ARBA00022722"/>
    </source>
</evidence>
<comment type="cofactor">
    <cofactor evidence="1">
        <name>a divalent metal cation</name>
        <dbReference type="ChEBI" id="CHEBI:60240"/>
    </cofactor>
</comment>
<evidence type="ECO:0000256" key="6">
    <source>
        <dbReference type="ARBA" id="ARBA00022741"/>
    </source>
</evidence>
<evidence type="ECO:0000256" key="8">
    <source>
        <dbReference type="ARBA" id="ARBA00022801"/>
    </source>
</evidence>
<evidence type="ECO:0000256" key="3">
    <source>
        <dbReference type="ARBA" id="ARBA00014333"/>
    </source>
</evidence>
<evidence type="ECO:0000313" key="14">
    <source>
        <dbReference type="EMBL" id="HGQ86008.1"/>
    </source>
</evidence>
<feature type="domain" description="GGDEF" evidence="13">
    <location>
        <begin position="529"/>
        <end position="681"/>
    </location>
</feature>
<keyword evidence="4" id="KW-0808">Transferase</keyword>
<dbReference type="GO" id="GO:0005524">
    <property type="term" value="F:ATP binding"/>
    <property type="evidence" value="ECO:0007669"/>
    <property type="project" value="UniProtKB-KW"/>
</dbReference>
<dbReference type="InterPro" id="IPR006674">
    <property type="entry name" value="HD_domain"/>
</dbReference>
<evidence type="ECO:0000256" key="9">
    <source>
        <dbReference type="ARBA" id="ARBA00022839"/>
    </source>
</evidence>
<keyword evidence="8" id="KW-0378">Hydrolase</keyword>
<dbReference type="Pfam" id="PF22335">
    <property type="entry name" value="Cas10-Cmr2_palm2"/>
    <property type="match status" value="1"/>
</dbReference>
<comment type="caution">
    <text evidence="14">The sequence shown here is derived from an EMBL/GenBank/DDBJ whole genome shotgun (WGS) entry which is preliminary data.</text>
</comment>
<dbReference type="InterPro" id="IPR052117">
    <property type="entry name" value="Cas10/Csm1_subtype-III-A"/>
</dbReference>
<dbReference type="Gene3D" id="1.10.3210.10">
    <property type="entry name" value="Hypothetical protein af1432"/>
    <property type="match status" value="1"/>
</dbReference>
<keyword evidence="9" id="KW-0269">Exonuclease</keyword>
<dbReference type="NCBIfam" id="TIGR02578">
    <property type="entry name" value="cas_TM1811_Csm1"/>
    <property type="match status" value="1"/>
</dbReference>
<dbReference type="Pfam" id="PF01966">
    <property type="entry name" value="HD"/>
    <property type="match status" value="1"/>
</dbReference>
<dbReference type="PROSITE" id="PS50887">
    <property type="entry name" value="GGDEF"/>
    <property type="match status" value="1"/>
</dbReference>
<dbReference type="Gene3D" id="3.30.70.270">
    <property type="match status" value="1"/>
</dbReference>
<reference evidence="14" key="1">
    <citation type="journal article" date="2020" name="mSystems">
        <title>Genome- and Community-Level Interaction Insights into Carbon Utilization and Element Cycling Functions of Hydrothermarchaeota in Hydrothermal Sediment.</title>
        <authorList>
            <person name="Zhou Z."/>
            <person name="Liu Y."/>
            <person name="Xu W."/>
            <person name="Pan J."/>
            <person name="Luo Z.H."/>
            <person name="Li M."/>
        </authorList>
    </citation>
    <scope>NUCLEOTIDE SEQUENCE [LARGE SCALE GENOMIC DNA]</scope>
    <source>
        <strain evidence="14">SpSt-6</strain>
    </source>
</reference>
<dbReference type="InterPro" id="IPR013408">
    <property type="entry name" value="Cas10/Csm1"/>
</dbReference>
<keyword evidence="5" id="KW-0540">Nuclease</keyword>
<dbReference type="GO" id="GO:0016740">
    <property type="term" value="F:transferase activity"/>
    <property type="evidence" value="ECO:0007669"/>
    <property type="project" value="UniProtKB-KW"/>
</dbReference>
<dbReference type="CDD" id="cd09680">
    <property type="entry name" value="Cas10_III"/>
    <property type="match status" value="1"/>
</dbReference>
<evidence type="ECO:0000259" key="13">
    <source>
        <dbReference type="PROSITE" id="PS50887"/>
    </source>
</evidence>
<keyword evidence="7" id="KW-0255">Endonuclease</keyword>
<dbReference type="AlphaFoldDB" id="A0A7C4JTG1"/>
<organism evidence="14">
    <name type="scientific">Thermodesulfobacterium geofontis</name>
    <dbReference type="NCBI Taxonomy" id="1295609"/>
    <lineage>
        <taxon>Bacteria</taxon>
        <taxon>Pseudomonadati</taxon>
        <taxon>Thermodesulfobacteriota</taxon>
        <taxon>Thermodesulfobacteria</taxon>
        <taxon>Thermodesulfobacteriales</taxon>
        <taxon>Thermodesulfobacteriaceae</taxon>
        <taxon>Thermodesulfobacterium</taxon>
    </lineage>
</organism>
<evidence type="ECO:0000256" key="12">
    <source>
        <dbReference type="ARBA" id="ARBA00032922"/>
    </source>
</evidence>
<dbReference type="GO" id="GO:0004519">
    <property type="term" value="F:endonuclease activity"/>
    <property type="evidence" value="ECO:0007669"/>
    <property type="project" value="UniProtKB-KW"/>
</dbReference>
<evidence type="ECO:0000256" key="2">
    <source>
        <dbReference type="ARBA" id="ARBA00005700"/>
    </source>
</evidence>
<keyword evidence="10" id="KW-0067">ATP-binding</keyword>
<dbReference type="Pfam" id="PF18211">
    <property type="entry name" value="Csm1_B"/>
    <property type="match status" value="1"/>
</dbReference>
<protein>
    <recommendedName>
        <fullName evidence="3">CRISPR system single-strand-specific deoxyribonuclease Cas10/Csm1 (subtype III-A)</fullName>
    </recommendedName>
    <alternativeName>
        <fullName evidence="12">Cyclic oligoadenylate synthase</fullName>
    </alternativeName>
</protein>
<evidence type="ECO:0000256" key="4">
    <source>
        <dbReference type="ARBA" id="ARBA00022679"/>
    </source>
</evidence>
<dbReference type="EMBL" id="DSZN01000108">
    <property type="protein sequence ID" value="HGQ86008.1"/>
    <property type="molecule type" value="Genomic_DNA"/>
</dbReference>